<dbReference type="Gene3D" id="3.40.50.2300">
    <property type="match status" value="1"/>
</dbReference>
<reference evidence="1" key="1">
    <citation type="journal article" date="2014" name="Front. Microbiol.">
        <title>High frequency of phylogenetically diverse reductive dehalogenase-homologous genes in deep subseafloor sedimentary metagenomes.</title>
        <authorList>
            <person name="Kawai M."/>
            <person name="Futagami T."/>
            <person name="Toyoda A."/>
            <person name="Takaki Y."/>
            <person name="Nishi S."/>
            <person name="Hori S."/>
            <person name="Arai W."/>
            <person name="Tsubouchi T."/>
            <person name="Morono Y."/>
            <person name="Uchiyama I."/>
            <person name="Ito T."/>
            <person name="Fujiyama A."/>
            <person name="Inagaki F."/>
            <person name="Takami H."/>
        </authorList>
    </citation>
    <scope>NUCLEOTIDE SEQUENCE</scope>
    <source>
        <strain evidence="1">Expedition CK06-06</strain>
    </source>
</reference>
<dbReference type="InterPro" id="IPR052910">
    <property type="entry name" value="ABC-Purine-Binding"/>
</dbReference>
<dbReference type="PANTHER" id="PTHR43208">
    <property type="entry name" value="ABC TRANSPORTER SUBSTRATE-BINDING PROTEIN"/>
    <property type="match status" value="1"/>
</dbReference>
<feature type="non-terminal residue" evidence="1">
    <location>
        <position position="117"/>
    </location>
</feature>
<name>X1RFQ8_9ZZZZ</name>
<dbReference type="PANTHER" id="PTHR43208:SF1">
    <property type="entry name" value="ABC TRANSPORTER SUBSTRATE-BINDING PROTEIN"/>
    <property type="match status" value="1"/>
</dbReference>
<sequence>IYAGEYNAHNAGDVDYWWLLKEKAVEMGAKPGMLINPVYEDELKEKKVNDPVLGMISVYDLVMKRLEQMSDPSMVFDPFNGPIYDRDGNLKVPEGLRMSVFELTTMDWAVDGIVGPG</sequence>
<evidence type="ECO:0000313" key="1">
    <source>
        <dbReference type="EMBL" id="GAI54439.1"/>
    </source>
</evidence>
<dbReference type="AlphaFoldDB" id="X1RFQ8"/>
<comment type="caution">
    <text evidence="1">The sequence shown here is derived from an EMBL/GenBank/DDBJ whole genome shotgun (WGS) entry which is preliminary data.</text>
</comment>
<accession>X1RFQ8</accession>
<gene>
    <name evidence="1" type="ORF">S06H3_64566</name>
</gene>
<organism evidence="1">
    <name type="scientific">marine sediment metagenome</name>
    <dbReference type="NCBI Taxonomy" id="412755"/>
    <lineage>
        <taxon>unclassified sequences</taxon>
        <taxon>metagenomes</taxon>
        <taxon>ecological metagenomes</taxon>
    </lineage>
</organism>
<protein>
    <submittedName>
        <fullName evidence="1">Uncharacterized protein</fullName>
    </submittedName>
</protein>
<dbReference type="EMBL" id="BARV01043168">
    <property type="protein sequence ID" value="GAI54439.1"/>
    <property type="molecule type" value="Genomic_DNA"/>
</dbReference>
<feature type="non-terminal residue" evidence="1">
    <location>
        <position position="1"/>
    </location>
</feature>
<proteinExistence type="predicted"/>